<dbReference type="EMBL" id="KZ665988">
    <property type="protein sequence ID" value="PPR96750.1"/>
    <property type="molecule type" value="Genomic_DNA"/>
</dbReference>
<protein>
    <recommendedName>
        <fullName evidence="3">DUF4283 domain-containing protein</fullName>
    </recommendedName>
</protein>
<dbReference type="Proteomes" id="UP000239757">
    <property type="component" value="Unassembled WGS sequence"/>
</dbReference>
<evidence type="ECO:0008006" key="3">
    <source>
        <dbReference type="Google" id="ProtNLM"/>
    </source>
</evidence>
<name>A0A2P5X080_GOSBA</name>
<organism evidence="1 2">
    <name type="scientific">Gossypium barbadense</name>
    <name type="common">Sea Island cotton</name>
    <name type="synonym">Hibiscus barbadensis</name>
    <dbReference type="NCBI Taxonomy" id="3634"/>
    <lineage>
        <taxon>Eukaryota</taxon>
        <taxon>Viridiplantae</taxon>
        <taxon>Streptophyta</taxon>
        <taxon>Embryophyta</taxon>
        <taxon>Tracheophyta</taxon>
        <taxon>Spermatophyta</taxon>
        <taxon>Magnoliopsida</taxon>
        <taxon>eudicotyledons</taxon>
        <taxon>Gunneridae</taxon>
        <taxon>Pentapetalae</taxon>
        <taxon>rosids</taxon>
        <taxon>malvids</taxon>
        <taxon>Malvales</taxon>
        <taxon>Malvaceae</taxon>
        <taxon>Malvoideae</taxon>
        <taxon>Gossypium</taxon>
    </lineage>
</organism>
<reference evidence="1 2" key="1">
    <citation type="submission" date="2015-01" db="EMBL/GenBank/DDBJ databases">
        <title>Genome of allotetraploid Gossypium barbadense reveals genomic plasticity and fiber elongation in cotton evolution.</title>
        <authorList>
            <person name="Chen X."/>
            <person name="Liu X."/>
            <person name="Zhao B."/>
            <person name="Zheng H."/>
            <person name="Hu Y."/>
            <person name="Lu G."/>
            <person name="Yang C."/>
            <person name="Chen J."/>
            <person name="Shan C."/>
            <person name="Zhang L."/>
            <person name="Zhou Y."/>
            <person name="Wang L."/>
            <person name="Guo W."/>
            <person name="Bai Y."/>
            <person name="Ruan J."/>
            <person name="Shangguan X."/>
            <person name="Mao Y."/>
            <person name="Jiang J."/>
            <person name="Zhu Y."/>
            <person name="Lei J."/>
            <person name="Kang H."/>
            <person name="Chen S."/>
            <person name="He X."/>
            <person name="Wang R."/>
            <person name="Wang Y."/>
            <person name="Chen J."/>
            <person name="Wang L."/>
            <person name="Yu S."/>
            <person name="Wang B."/>
            <person name="Wei J."/>
            <person name="Song S."/>
            <person name="Lu X."/>
            <person name="Gao Z."/>
            <person name="Gu W."/>
            <person name="Deng X."/>
            <person name="Ma D."/>
            <person name="Wang S."/>
            <person name="Liang W."/>
            <person name="Fang L."/>
            <person name="Cai C."/>
            <person name="Zhu X."/>
            <person name="Zhou B."/>
            <person name="Zhang Y."/>
            <person name="Chen Z."/>
            <person name="Xu S."/>
            <person name="Zhu R."/>
            <person name="Wang S."/>
            <person name="Zhang T."/>
            <person name="Zhao G."/>
        </authorList>
    </citation>
    <scope>NUCLEOTIDE SEQUENCE [LARGE SCALE GENOMIC DNA]</scope>
    <source>
        <strain evidence="2">cv. Xinhai21</strain>
        <tissue evidence="1">Leaf</tissue>
    </source>
</reference>
<dbReference type="AlphaFoldDB" id="A0A2P5X080"/>
<evidence type="ECO:0000313" key="2">
    <source>
        <dbReference type="Proteomes" id="UP000239757"/>
    </source>
</evidence>
<evidence type="ECO:0000313" key="1">
    <source>
        <dbReference type="EMBL" id="PPR96750.1"/>
    </source>
</evidence>
<proteinExistence type="predicted"/>
<sequence length="186" mass="20638">MQRIYDGANDESRFSDDQNTKKVRFKKGSSKVAAVLVVDLDLTPTLSWKDKLLEGGSAISGKASDRSNGESKGDLNCWKEILSQPYSSVVMAWIRLPGLPGLMYKKKILEAIRGVIGRANGPWIMVERKSWHRQRNSREKDQVKSGNNCEGSRFIMLSAAGKIKGAGRRMNEGLETHLGPDRFGLG</sequence>
<dbReference type="OrthoDB" id="995555at2759"/>
<accession>A0A2P5X080</accession>
<gene>
    <name evidence="1" type="ORF">GOBAR_AA23917</name>
</gene>